<name>D3LC86_OENOE</name>
<dbReference type="GeneID" id="75065293"/>
<dbReference type="Proteomes" id="UP000003075">
    <property type="component" value="Unassembled WGS sequence"/>
</dbReference>
<proteinExistence type="predicted"/>
<dbReference type="GO" id="GO:0016788">
    <property type="term" value="F:hydrolase activity, acting on ester bonds"/>
    <property type="evidence" value="ECO:0007669"/>
    <property type="project" value="InterPro"/>
</dbReference>
<dbReference type="AlphaFoldDB" id="D3LC86"/>
<dbReference type="InterPro" id="IPR003615">
    <property type="entry name" value="HNH_nuc"/>
</dbReference>
<dbReference type="EMBL" id="ACSE01000033">
    <property type="protein sequence ID" value="EFD87533.1"/>
    <property type="molecule type" value="Genomic_DNA"/>
</dbReference>
<evidence type="ECO:0000259" key="2">
    <source>
        <dbReference type="Pfam" id="PF13392"/>
    </source>
</evidence>
<evidence type="ECO:0000259" key="1">
    <source>
        <dbReference type="Pfam" id="PF07463"/>
    </source>
</evidence>
<organism evidence="3 4">
    <name type="scientific">Oenococcus oeni AWRIB429</name>
    <dbReference type="NCBI Taxonomy" id="655225"/>
    <lineage>
        <taxon>Bacteria</taxon>
        <taxon>Bacillati</taxon>
        <taxon>Bacillota</taxon>
        <taxon>Bacilli</taxon>
        <taxon>Lactobacillales</taxon>
        <taxon>Lactobacillaceae</taxon>
        <taxon>Oenococcus</taxon>
    </lineage>
</organism>
<protein>
    <recommendedName>
        <fullName evidence="5">HNH nuclease domain-containing protein</fullName>
    </recommendedName>
</protein>
<dbReference type="InterPro" id="IPR044925">
    <property type="entry name" value="His-Me_finger_sf"/>
</dbReference>
<feature type="domain" description="NUMOD4" evidence="1">
    <location>
        <begin position="5"/>
        <end position="62"/>
    </location>
</feature>
<dbReference type="Pfam" id="PF13392">
    <property type="entry name" value="HNH_3"/>
    <property type="match status" value="1"/>
</dbReference>
<dbReference type="OrthoDB" id="6631788at2"/>
<dbReference type="RefSeq" id="WP_002819769.1">
    <property type="nucleotide sequence ID" value="NZ_ACSE01000033.1"/>
</dbReference>
<dbReference type="SUPFAM" id="SSF54060">
    <property type="entry name" value="His-Me finger endonucleases"/>
    <property type="match status" value="1"/>
</dbReference>
<gene>
    <name evidence="3" type="ORF">AWRIB429_1966</name>
</gene>
<sequence>MTNKEIWKPIKGYENSYQVSSWGRIRSLDRFVFKGSDKVKSIQKDQIIKPWLNSDGYLRVCLCKKGFKKYKKVHRLVAETFIPNPKNKLTVNHINEVTTDNNVNNLEWMTNEENINYGHRIENIKNTMSWKIKQIKNKTVVNIFNSLHEAEETTKIPRQSISYAVKHGTHLKNYMWERG</sequence>
<evidence type="ECO:0008006" key="5">
    <source>
        <dbReference type="Google" id="ProtNLM"/>
    </source>
</evidence>
<dbReference type="InterPro" id="IPR010902">
    <property type="entry name" value="NUMOD4"/>
</dbReference>
<evidence type="ECO:0000313" key="3">
    <source>
        <dbReference type="EMBL" id="EFD87533.1"/>
    </source>
</evidence>
<dbReference type="Pfam" id="PF07463">
    <property type="entry name" value="NUMOD4"/>
    <property type="match status" value="1"/>
</dbReference>
<feature type="domain" description="HNH nuclease" evidence="2">
    <location>
        <begin position="71"/>
        <end position="114"/>
    </location>
</feature>
<accession>D3LC86</accession>
<dbReference type="Gene3D" id="3.90.75.20">
    <property type="match status" value="1"/>
</dbReference>
<evidence type="ECO:0000313" key="4">
    <source>
        <dbReference type="Proteomes" id="UP000003075"/>
    </source>
</evidence>
<reference evidence="3 4" key="1">
    <citation type="journal article" date="2010" name="Appl. Microbiol. Biotechnol.">
        <title>Genotypic diversity in Oenococcus oeni by high-density microarray comparative genome hybridization and whole genome sequencing.</title>
        <authorList>
            <person name="Borneman A.R."/>
            <person name="Bartowsky E.J."/>
            <person name="McCarthy J."/>
            <person name="Chambers P.J."/>
        </authorList>
    </citation>
    <scope>NUCLEOTIDE SEQUENCE [LARGE SCALE GENOMIC DNA]</scope>
    <source>
        <strain evidence="3 4">AWRIB429</strain>
    </source>
</reference>
<comment type="caution">
    <text evidence="3">The sequence shown here is derived from an EMBL/GenBank/DDBJ whole genome shotgun (WGS) entry which is preliminary data.</text>
</comment>